<dbReference type="EnsemblMetazoa" id="tetur07g07030.1">
    <property type="protein sequence ID" value="tetur07g07030.1"/>
    <property type="gene ID" value="tetur07g07030"/>
</dbReference>
<dbReference type="PANTHER" id="PTHR10264">
    <property type="entry name" value="BAND 7 PROTEIN-RELATED"/>
    <property type="match status" value="1"/>
</dbReference>
<evidence type="ECO:0000256" key="2">
    <source>
        <dbReference type="SAM" id="Phobius"/>
    </source>
</evidence>
<dbReference type="EMBL" id="CAEY01001893">
    <property type="status" value="NOT_ANNOTATED_CDS"/>
    <property type="molecule type" value="Genomic_DNA"/>
</dbReference>
<comment type="similarity">
    <text evidence="1">Belongs to the band 7/mec-2 family.</text>
</comment>
<feature type="transmembrane region" description="Helical" evidence="2">
    <location>
        <begin position="54"/>
        <end position="79"/>
    </location>
</feature>
<evidence type="ECO:0000313" key="5">
    <source>
        <dbReference type="Proteomes" id="UP000015104"/>
    </source>
</evidence>
<dbReference type="PANTHER" id="PTHR10264:SF130">
    <property type="entry name" value="STOMATIN-LIKE PROTEIN 1"/>
    <property type="match status" value="1"/>
</dbReference>
<reference evidence="4" key="2">
    <citation type="submission" date="2015-06" db="UniProtKB">
        <authorList>
            <consortium name="EnsemblMetazoa"/>
        </authorList>
    </citation>
    <scope>IDENTIFICATION</scope>
</reference>
<keyword evidence="2" id="KW-0472">Membrane</keyword>
<keyword evidence="2" id="KW-1133">Transmembrane helix</keyword>
<name>T1KA26_TETUR</name>
<dbReference type="Gene3D" id="3.30.479.30">
    <property type="entry name" value="Band 7 domain"/>
    <property type="match status" value="1"/>
</dbReference>
<proteinExistence type="inferred from homology"/>
<dbReference type="OMA" id="YINKWGW"/>
<keyword evidence="2" id="KW-0812">Transmembrane</keyword>
<sequence>MIQTSTLPSASFINDNNYSSTSFHSIFRYSSLPTDEINDNNYYDRRKETLGQRIIRNFILTTAYLLVIFTFPISIWFTVKKIKPLERCIIYRLGKRLPIKGPGLVIVIPFVDVIDFIDLNPHRLCVVSKEQMLTSDGSLIEFIDFTVEMTVFNAIRTSTQLKDSRQNVDQFVKLSFLNTMGGIHVEDLERKMEFIIKQYAETCNQYINKWGWSMVVIEIPRIKVLSRAEPVNNVVKALKGYFGLNDQPNSSAANLFNSLSATTMPNAQSDNEFSRSESNRGEQIVTQEDEIINKLQKLAEDYRYISMLGISSVNITLEIDESPVPKHYQFNPKTGSIHQIELQPGDSSQIIVKASSWANFHEAIDQKDLSKVQITNNLI</sequence>
<dbReference type="STRING" id="32264.T1KA26"/>
<dbReference type="Pfam" id="PF01145">
    <property type="entry name" value="Band_7"/>
    <property type="match status" value="1"/>
</dbReference>
<dbReference type="AlphaFoldDB" id="T1KA26"/>
<organism evidence="4 5">
    <name type="scientific">Tetranychus urticae</name>
    <name type="common">Two-spotted spider mite</name>
    <dbReference type="NCBI Taxonomy" id="32264"/>
    <lineage>
        <taxon>Eukaryota</taxon>
        <taxon>Metazoa</taxon>
        <taxon>Ecdysozoa</taxon>
        <taxon>Arthropoda</taxon>
        <taxon>Chelicerata</taxon>
        <taxon>Arachnida</taxon>
        <taxon>Acari</taxon>
        <taxon>Acariformes</taxon>
        <taxon>Trombidiformes</taxon>
        <taxon>Prostigmata</taxon>
        <taxon>Eleutherengona</taxon>
        <taxon>Raphignathae</taxon>
        <taxon>Tetranychoidea</taxon>
        <taxon>Tetranychidae</taxon>
        <taxon>Tetranychus</taxon>
    </lineage>
</organism>
<evidence type="ECO:0000313" key="4">
    <source>
        <dbReference type="EnsemblMetazoa" id="tetur07g07030.1"/>
    </source>
</evidence>
<dbReference type="SUPFAM" id="SSF117892">
    <property type="entry name" value="Band 7/SPFH domain"/>
    <property type="match status" value="1"/>
</dbReference>
<dbReference type="InterPro" id="IPR043202">
    <property type="entry name" value="Band-7_stomatin-like"/>
</dbReference>
<dbReference type="GO" id="GO:0005886">
    <property type="term" value="C:plasma membrane"/>
    <property type="evidence" value="ECO:0007669"/>
    <property type="project" value="InterPro"/>
</dbReference>
<dbReference type="InterPro" id="IPR001107">
    <property type="entry name" value="Band_7"/>
</dbReference>
<dbReference type="KEGG" id="tut:107362080"/>
<dbReference type="HOGENOM" id="CLU_730213_0_0_1"/>
<dbReference type="eggNOG" id="KOG2621">
    <property type="taxonomic scope" value="Eukaryota"/>
</dbReference>
<keyword evidence="5" id="KW-1185">Reference proteome</keyword>
<gene>
    <name evidence="4" type="primary">107362080</name>
</gene>
<protein>
    <recommendedName>
        <fullName evidence="3">Band 7 domain-containing protein</fullName>
    </recommendedName>
</protein>
<evidence type="ECO:0000256" key="1">
    <source>
        <dbReference type="ARBA" id="ARBA00008164"/>
    </source>
</evidence>
<accession>T1KA26</accession>
<dbReference type="Proteomes" id="UP000015104">
    <property type="component" value="Unassembled WGS sequence"/>
</dbReference>
<reference evidence="5" key="1">
    <citation type="submission" date="2011-08" db="EMBL/GenBank/DDBJ databases">
        <authorList>
            <person name="Rombauts S."/>
        </authorList>
    </citation>
    <scope>NUCLEOTIDE SEQUENCE</scope>
    <source>
        <strain evidence="5">London</strain>
    </source>
</reference>
<dbReference type="OrthoDB" id="2105077at2759"/>
<dbReference type="InterPro" id="IPR036013">
    <property type="entry name" value="Band_7/SPFH_dom_sf"/>
</dbReference>
<feature type="domain" description="Band 7" evidence="3">
    <location>
        <begin position="81"/>
        <end position="223"/>
    </location>
</feature>
<evidence type="ECO:0000259" key="3">
    <source>
        <dbReference type="Pfam" id="PF01145"/>
    </source>
</evidence>